<dbReference type="Proteomes" id="UP000031196">
    <property type="component" value="Unassembled WGS sequence"/>
</dbReference>
<gene>
    <name evidence="2" type="ORF">RM50_17950</name>
</gene>
<feature type="transmembrane region" description="Helical" evidence="1">
    <location>
        <begin position="20"/>
        <end position="38"/>
    </location>
</feature>
<accession>A0A0B4D6R4</accession>
<evidence type="ECO:0000256" key="1">
    <source>
        <dbReference type="SAM" id="Phobius"/>
    </source>
</evidence>
<comment type="caution">
    <text evidence="2">The sequence shown here is derived from an EMBL/GenBank/DDBJ whole genome shotgun (WGS) entry which is preliminary data.</text>
</comment>
<keyword evidence="1" id="KW-0472">Membrane</keyword>
<proteinExistence type="predicted"/>
<dbReference type="EMBL" id="JWTB01000039">
    <property type="protein sequence ID" value="KIC64457.1"/>
    <property type="molecule type" value="Genomic_DNA"/>
</dbReference>
<feature type="transmembrane region" description="Helical" evidence="1">
    <location>
        <begin position="72"/>
        <end position="93"/>
    </location>
</feature>
<organism evidence="2 3">
    <name type="scientific">Pseudarthrobacter phenanthrenivorans</name>
    <name type="common">Arthrobacter phenanthrenivorans</name>
    <dbReference type="NCBI Taxonomy" id="361575"/>
    <lineage>
        <taxon>Bacteria</taxon>
        <taxon>Bacillati</taxon>
        <taxon>Actinomycetota</taxon>
        <taxon>Actinomycetes</taxon>
        <taxon>Micrococcales</taxon>
        <taxon>Micrococcaceae</taxon>
        <taxon>Pseudarthrobacter</taxon>
    </lineage>
</organism>
<keyword evidence="1" id="KW-0812">Transmembrane</keyword>
<reference evidence="2 3" key="1">
    <citation type="submission" date="2014-12" db="EMBL/GenBank/DDBJ databases">
        <title>Genome sequencing of Arthrobacter phenanthrenivorans SWC37.</title>
        <authorList>
            <person name="Tan P.W."/>
            <person name="Chan K.-G."/>
        </authorList>
    </citation>
    <scope>NUCLEOTIDE SEQUENCE [LARGE SCALE GENOMIC DNA]</scope>
    <source>
        <strain evidence="2 3">SWC37</strain>
    </source>
</reference>
<keyword evidence="1" id="KW-1133">Transmembrane helix</keyword>
<protein>
    <recommendedName>
        <fullName evidence="4">DNA/RNA endonuclease G</fullName>
    </recommendedName>
</protein>
<dbReference type="AlphaFoldDB" id="A0A0B4D6R4"/>
<dbReference type="RefSeq" id="WP_043455469.1">
    <property type="nucleotide sequence ID" value="NZ_JWTB01000039.1"/>
</dbReference>
<sequence length="193" mass="19657">MNQARINNRIIRRETHSSRAGLSVVTAVTVLAACLWLGTESVLRLLGDDALLASPGTLAARAAGAPETVMPAAMAAGGAALALAGAGLLLAAVTGGRRNRRPMVSDRSALVVDDEAIAAAVSRQVRLAAGLAPEQVSTTITRSRALVRVRPASGITLDRDVLSGAAAGEVASLRLRKNVAVQVLVDAEGAVGR</sequence>
<dbReference type="OrthoDB" id="4951169at2"/>
<dbReference type="PROSITE" id="PS51257">
    <property type="entry name" value="PROKAR_LIPOPROTEIN"/>
    <property type="match status" value="1"/>
</dbReference>
<evidence type="ECO:0000313" key="2">
    <source>
        <dbReference type="EMBL" id="KIC64457.1"/>
    </source>
</evidence>
<evidence type="ECO:0008006" key="4">
    <source>
        <dbReference type="Google" id="ProtNLM"/>
    </source>
</evidence>
<name>A0A0B4D6R4_PSEPS</name>
<evidence type="ECO:0000313" key="3">
    <source>
        <dbReference type="Proteomes" id="UP000031196"/>
    </source>
</evidence>